<keyword evidence="15" id="KW-1185">Reference proteome</keyword>
<evidence type="ECO:0000256" key="12">
    <source>
        <dbReference type="SAM" id="MobiDB-lite"/>
    </source>
</evidence>
<evidence type="ECO:0000313" key="14">
    <source>
        <dbReference type="EMBL" id="ORX44349.1"/>
    </source>
</evidence>
<dbReference type="STRING" id="1754191.A0A1Y1V274"/>
<reference evidence="14 15" key="1">
    <citation type="submission" date="2016-08" db="EMBL/GenBank/DDBJ databases">
        <title>Genomes of anaerobic fungi encode conserved fungal cellulosomes for biomass hydrolysis.</title>
        <authorList>
            <consortium name="DOE Joint Genome Institute"/>
            <person name="Haitjema C.H."/>
            <person name="Gilmore S.P."/>
            <person name="Henske J.K."/>
            <person name="Solomon K.V."/>
            <person name="De Groot R."/>
            <person name="Kuo A."/>
            <person name="Mondo S.J."/>
            <person name="Salamov A.A."/>
            <person name="Labutti K."/>
            <person name="Zhao Z."/>
            <person name="Chiniquy J."/>
            <person name="Barry K."/>
            <person name="Brewer H.M."/>
            <person name="Purvine S.O."/>
            <person name="Wright A.T."/>
            <person name="Boxma B."/>
            <person name="Van Alen T."/>
            <person name="Hackstein J.H."/>
            <person name="Baker S.E."/>
            <person name="Grigoriev I.V."/>
            <person name="O'Malley M.A."/>
        </authorList>
    </citation>
    <scope>NUCLEOTIDE SEQUENCE [LARGE SCALE GENOMIC DNA]</scope>
    <source>
        <strain evidence="15">finn</strain>
    </source>
</reference>
<evidence type="ECO:0000256" key="11">
    <source>
        <dbReference type="SAM" id="Coils"/>
    </source>
</evidence>
<dbReference type="OrthoDB" id="3176171at2759"/>
<proteinExistence type="inferred from homology"/>
<evidence type="ECO:0000256" key="4">
    <source>
        <dbReference type="ARBA" id="ARBA00022741"/>
    </source>
</evidence>
<dbReference type="PANTHER" id="PTHR47968">
    <property type="entry name" value="CENTROMERE PROTEIN E"/>
    <property type="match status" value="1"/>
</dbReference>
<comment type="caution">
    <text evidence="14">The sequence shown here is derived from an EMBL/GenBank/DDBJ whole genome shotgun (WGS) entry which is preliminary data.</text>
</comment>
<dbReference type="PROSITE" id="PS00411">
    <property type="entry name" value="KINESIN_MOTOR_1"/>
    <property type="match status" value="1"/>
</dbReference>
<comment type="subcellular location">
    <subcellularLocation>
        <location evidence="1">Cytoplasm</location>
        <location evidence="1">Cytoskeleton</location>
    </subcellularLocation>
</comment>
<evidence type="ECO:0000256" key="7">
    <source>
        <dbReference type="ARBA" id="ARBA00023175"/>
    </source>
</evidence>
<keyword evidence="7 9" id="KW-0505">Motor protein</keyword>
<evidence type="ECO:0000256" key="1">
    <source>
        <dbReference type="ARBA" id="ARBA00004245"/>
    </source>
</evidence>
<dbReference type="SUPFAM" id="SSF52540">
    <property type="entry name" value="P-loop containing nucleoside triphosphate hydrolases"/>
    <property type="match status" value="1"/>
</dbReference>
<evidence type="ECO:0000259" key="13">
    <source>
        <dbReference type="PROSITE" id="PS50067"/>
    </source>
</evidence>
<name>A0A1Y1V274_9FUNG</name>
<dbReference type="FunFam" id="3.40.850.10:FF:000029">
    <property type="entry name" value="Kinesin-like protein KIF17"/>
    <property type="match status" value="1"/>
</dbReference>
<accession>A0A1Y1V274</accession>
<sequence length="770" mass="88808">MSESVIVCVRCRPFNEKEKQGGYKKIVDINPKVGQISITNCKENNNSSGSSNSLNKDKTNEEIKKTFTFDTVFDEDCKQIDVYNQTARNIIDGVLNGFNGTVFAYGQTGSGKTFSMQGSKSSPELRGIIPNAFDHIFSHISRTTQKKWLVRVSYLEIYNEEIKDLLGKDTKKKLELKENPETGVYVKDLSSYVVKNVEEIDNLMNKGNKNRAVGATLMNAESSRSHSIFTITVECCDTGIDGKDHFYAGKLHLVDLAGSERQSKTGATGERLKEATKINLSLSALGNCISALVDGKSKHIPYRDSKLTRLLQDSLGGNSKTLMIATLSPASYNYDETLSTLRYANRAKNIKNKPKINEDPKDAMLREYQEEIQRLRKMLETKTQNNGDKNIKVIKRIVKKIVKKKKPKTKKEGDRENENKIYEENESEDEENDDTDEENDDDGGENEEDQELDPLSSLPPEEIEKLQAEVEAEKRQLLESKDIANEEKQKVIKELEERVDELAKERQSRMEMSSKLKKMEEKLLIGGVNIFDRVNSQQRELEETQLKIEEKRRIERELQRQLELKQETQLQMEEHYASLQEEADVKSRKLQKLWKRFQALKSEICDLQDEFRKEREDLLDTIREISRDLNLKTSIIENFIPEKDRAKIEKRVTYDEENDEWILAPLTHLNLINKVKRPVSLYGLRYPTSQYAKTVMLASAERVSYINSHAKSHDHHSYNYEYDYDLDIPDEVCMRYKNENIICIPMDLPERTTFNVKVENNSSMSSDGEW</sequence>
<comment type="similarity">
    <text evidence="9 10">Belongs to the TRAFAC class myosin-kinesin ATPase superfamily. Kinesin family.</text>
</comment>
<dbReference type="PROSITE" id="PS50067">
    <property type="entry name" value="KINESIN_MOTOR_2"/>
    <property type="match status" value="1"/>
</dbReference>
<dbReference type="GO" id="GO:0003777">
    <property type="term" value="F:microtubule motor activity"/>
    <property type="evidence" value="ECO:0007669"/>
    <property type="project" value="InterPro"/>
</dbReference>
<feature type="compositionally biased region" description="Acidic residues" evidence="12">
    <location>
        <begin position="424"/>
        <end position="452"/>
    </location>
</feature>
<keyword evidence="6 11" id="KW-0175">Coiled coil</keyword>
<evidence type="ECO:0000313" key="15">
    <source>
        <dbReference type="Proteomes" id="UP000193719"/>
    </source>
</evidence>
<dbReference type="PRINTS" id="PR00380">
    <property type="entry name" value="KINESINHEAVY"/>
</dbReference>
<evidence type="ECO:0000256" key="10">
    <source>
        <dbReference type="RuleBase" id="RU000394"/>
    </source>
</evidence>
<dbReference type="Gene3D" id="3.40.850.10">
    <property type="entry name" value="Kinesin motor domain"/>
    <property type="match status" value="1"/>
</dbReference>
<dbReference type="InterPro" id="IPR027640">
    <property type="entry name" value="Kinesin-like_fam"/>
</dbReference>
<dbReference type="CDD" id="cd01371">
    <property type="entry name" value="KISc_KIF3"/>
    <property type="match status" value="1"/>
</dbReference>
<organism evidence="14 15">
    <name type="scientific">Piromyces finnis</name>
    <dbReference type="NCBI Taxonomy" id="1754191"/>
    <lineage>
        <taxon>Eukaryota</taxon>
        <taxon>Fungi</taxon>
        <taxon>Fungi incertae sedis</taxon>
        <taxon>Chytridiomycota</taxon>
        <taxon>Chytridiomycota incertae sedis</taxon>
        <taxon>Neocallimastigomycetes</taxon>
        <taxon>Neocallimastigales</taxon>
        <taxon>Neocallimastigaceae</taxon>
        <taxon>Piromyces</taxon>
    </lineage>
</organism>
<evidence type="ECO:0000256" key="6">
    <source>
        <dbReference type="ARBA" id="ARBA00023054"/>
    </source>
</evidence>
<keyword evidence="8" id="KW-0206">Cytoskeleton</keyword>
<evidence type="ECO:0000256" key="2">
    <source>
        <dbReference type="ARBA" id="ARBA00022490"/>
    </source>
</evidence>
<dbReference type="GO" id="GO:0008017">
    <property type="term" value="F:microtubule binding"/>
    <property type="evidence" value="ECO:0007669"/>
    <property type="project" value="InterPro"/>
</dbReference>
<protein>
    <recommendedName>
        <fullName evidence="10">Kinesin-like protein</fullName>
    </recommendedName>
</protein>
<feature type="compositionally biased region" description="Basic and acidic residues" evidence="12">
    <location>
        <begin position="410"/>
        <end position="423"/>
    </location>
</feature>
<evidence type="ECO:0000256" key="9">
    <source>
        <dbReference type="PROSITE-ProRule" id="PRU00283"/>
    </source>
</evidence>
<dbReference type="SMART" id="SM00129">
    <property type="entry name" value="KISc"/>
    <property type="match status" value="1"/>
</dbReference>
<reference evidence="14 15" key="2">
    <citation type="submission" date="2016-08" db="EMBL/GenBank/DDBJ databases">
        <title>Pervasive Adenine N6-methylation of Active Genes in Fungi.</title>
        <authorList>
            <consortium name="DOE Joint Genome Institute"/>
            <person name="Mondo S.J."/>
            <person name="Dannebaum R.O."/>
            <person name="Kuo R.C."/>
            <person name="Labutti K."/>
            <person name="Haridas S."/>
            <person name="Kuo A."/>
            <person name="Salamov A."/>
            <person name="Ahrendt S.R."/>
            <person name="Lipzen A."/>
            <person name="Sullivan W."/>
            <person name="Andreopoulos W.B."/>
            <person name="Clum A."/>
            <person name="Lindquist E."/>
            <person name="Daum C."/>
            <person name="Ramamoorthy G.K."/>
            <person name="Gryganskyi A."/>
            <person name="Culley D."/>
            <person name="Magnuson J.K."/>
            <person name="James T.Y."/>
            <person name="O'Malley M.A."/>
            <person name="Stajich J.E."/>
            <person name="Spatafora J.W."/>
            <person name="Visel A."/>
            <person name="Grigoriev I.V."/>
        </authorList>
    </citation>
    <scope>NUCLEOTIDE SEQUENCE [LARGE SCALE GENOMIC DNA]</scope>
    <source>
        <strain evidence="15">finn</strain>
    </source>
</reference>
<dbReference type="InterPro" id="IPR019821">
    <property type="entry name" value="Kinesin_motor_CS"/>
</dbReference>
<dbReference type="AlphaFoldDB" id="A0A1Y1V274"/>
<dbReference type="InterPro" id="IPR027417">
    <property type="entry name" value="P-loop_NTPase"/>
</dbReference>
<dbReference type="GO" id="GO:0005737">
    <property type="term" value="C:cytoplasm"/>
    <property type="evidence" value="ECO:0007669"/>
    <property type="project" value="UniProtKB-ARBA"/>
</dbReference>
<dbReference type="GO" id="GO:0007018">
    <property type="term" value="P:microtubule-based movement"/>
    <property type="evidence" value="ECO:0007669"/>
    <property type="project" value="InterPro"/>
</dbReference>
<dbReference type="GO" id="GO:0005874">
    <property type="term" value="C:microtubule"/>
    <property type="evidence" value="ECO:0007669"/>
    <property type="project" value="UniProtKB-KW"/>
</dbReference>
<feature type="coiled-coil region" evidence="11">
    <location>
        <begin position="463"/>
        <end position="582"/>
    </location>
</feature>
<feature type="binding site" evidence="9">
    <location>
        <begin position="106"/>
        <end position="113"/>
    </location>
    <ligand>
        <name>ATP</name>
        <dbReference type="ChEBI" id="CHEBI:30616"/>
    </ligand>
</feature>
<dbReference type="GO" id="GO:0005524">
    <property type="term" value="F:ATP binding"/>
    <property type="evidence" value="ECO:0007669"/>
    <property type="project" value="UniProtKB-UniRule"/>
</dbReference>
<feature type="region of interest" description="Disordered" evidence="12">
    <location>
        <begin position="405"/>
        <end position="459"/>
    </location>
</feature>
<dbReference type="InterPro" id="IPR036961">
    <property type="entry name" value="Kinesin_motor_dom_sf"/>
</dbReference>
<feature type="domain" description="Kinesin motor" evidence="13">
    <location>
        <begin position="4"/>
        <end position="350"/>
    </location>
</feature>
<evidence type="ECO:0000256" key="3">
    <source>
        <dbReference type="ARBA" id="ARBA00022701"/>
    </source>
</evidence>
<dbReference type="Proteomes" id="UP000193719">
    <property type="component" value="Unassembled WGS sequence"/>
</dbReference>
<dbReference type="PANTHER" id="PTHR47968:SF76">
    <property type="entry name" value="KINESIN-LIKE PROTEIN"/>
    <property type="match status" value="1"/>
</dbReference>
<evidence type="ECO:0000256" key="8">
    <source>
        <dbReference type="ARBA" id="ARBA00023212"/>
    </source>
</evidence>
<keyword evidence="5 9" id="KW-0067">ATP-binding</keyword>
<dbReference type="Pfam" id="PF00225">
    <property type="entry name" value="Kinesin"/>
    <property type="match status" value="1"/>
</dbReference>
<keyword evidence="4 9" id="KW-0547">Nucleotide-binding</keyword>
<dbReference type="InterPro" id="IPR001752">
    <property type="entry name" value="Kinesin_motor_dom"/>
</dbReference>
<keyword evidence="2" id="KW-0963">Cytoplasm</keyword>
<evidence type="ECO:0000256" key="5">
    <source>
        <dbReference type="ARBA" id="ARBA00022840"/>
    </source>
</evidence>
<dbReference type="EMBL" id="MCFH01000046">
    <property type="protein sequence ID" value="ORX44349.1"/>
    <property type="molecule type" value="Genomic_DNA"/>
</dbReference>
<gene>
    <name evidence="14" type="ORF">BCR36DRAFT_334776</name>
</gene>
<keyword evidence="3 10" id="KW-0493">Microtubule</keyword>
<dbReference type="GO" id="GO:0000278">
    <property type="term" value="P:mitotic cell cycle"/>
    <property type="evidence" value="ECO:0007669"/>
    <property type="project" value="TreeGrafter"/>
</dbReference>